<dbReference type="PANTHER" id="PTHR42928">
    <property type="entry name" value="TRICARBOXYLATE-BINDING PROTEIN"/>
    <property type="match status" value="1"/>
</dbReference>
<evidence type="ECO:0000256" key="1">
    <source>
        <dbReference type="ARBA" id="ARBA00006987"/>
    </source>
</evidence>
<feature type="signal peptide" evidence="2">
    <location>
        <begin position="1"/>
        <end position="24"/>
    </location>
</feature>
<proteinExistence type="inferred from homology"/>
<dbReference type="Proteomes" id="UP001589789">
    <property type="component" value="Unassembled WGS sequence"/>
</dbReference>
<name>A0ABV6J469_9PROT</name>
<dbReference type="Pfam" id="PF03401">
    <property type="entry name" value="TctC"/>
    <property type="match status" value="1"/>
</dbReference>
<sequence>MALGRRAICAIMPALLAAPSVVRAQDFPSRPIRLVLSFPAGGLADGLARGLGPALSAALGQPVVVDPRPGGSQVVAAQAVARAAPDGYTLLLASDAAFTVNQHVFSKLPYDPAKDFAPVSLLAATVECLLVPATLPVRSVADLVALAKARPGALNYGSFGPGSPPHVEAEAFRMAAGIDIVHVPFRGVAETVPALLADQIQILFASQAQGLPQVRAGALRALAVLDEKRQPTLPEVPTVVEAGFPALLSRAWFAVAAPAETPAPVLDRLSAAFAAAVAAPEWQARFVEAQGLVPMPGGREAFAAVLREDVPRMAGRLRAMELRLD</sequence>
<protein>
    <submittedName>
        <fullName evidence="3">Bug family tripartite tricarboxylate transporter substrate binding protein</fullName>
    </submittedName>
</protein>
<dbReference type="PIRSF" id="PIRSF017082">
    <property type="entry name" value="YflP"/>
    <property type="match status" value="1"/>
</dbReference>
<feature type="chain" id="PRO_5047499092" evidence="2">
    <location>
        <begin position="25"/>
        <end position="325"/>
    </location>
</feature>
<organism evidence="3 4">
    <name type="scientific">Muricoccus vinaceus</name>
    <dbReference type="NCBI Taxonomy" id="424704"/>
    <lineage>
        <taxon>Bacteria</taxon>
        <taxon>Pseudomonadati</taxon>
        <taxon>Pseudomonadota</taxon>
        <taxon>Alphaproteobacteria</taxon>
        <taxon>Acetobacterales</taxon>
        <taxon>Roseomonadaceae</taxon>
        <taxon>Muricoccus</taxon>
    </lineage>
</organism>
<evidence type="ECO:0000313" key="3">
    <source>
        <dbReference type="EMBL" id="MFC0389623.1"/>
    </source>
</evidence>
<evidence type="ECO:0000313" key="4">
    <source>
        <dbReference type="Proteomes" id="UP001589789"/>
    </source>
</evidence>
<dbReference type="CDD" id="cd07012">
    <property type="entry name" value="PBP2_Bug_TTT"/>
    <property type="match status" value="1"/>
</dbReference>
<accession>A0ABV6J469</accession>
<comment type="similarity">
    <text evidence="1">Belongs to the UPF0065 (bug) family.</text>
</comment>
<dbReference type="Gene3D" id="3.40.190.10">
    <property type="entry name" value="Periplasmic binding protein-like II"/>
    <property type="match status" value="1"/>
</dbReference>
<dbReference type="Gene3D" id="3.40.190.150">
    <property type="entry name" value="Bordetella uptake gene, domain 1"/>
    <property type="match status" value="1"/>
</dbReference>
<evidence type="ECO:0000256" key="2">
    <source>
        <dbReference type="SAM" id="SignalP"/>
    </source>
</evidence>
<keyword evidence="2" id="KW-0732">Signal</keyword>
<dbReference type="EMBL" id="JBHLVZ010000115">
    <property type="protein sequence ID" value="MFC0389623.1"/>
    <property type="molecule type" value="Genomic_DNA"/>
</dbReference>
<dbReference type="PANTHER" id="PTHR42928:SF5">
    <property type="entry name" value="BLR1237 PROTEIN"/>
    <property type="match status" value="1"/>
</dbReference>
<dbReference type="RefSeq" id="WP_377057165.1">
    <property type="nucleotide sequence ID" value="NZ_JBHLVZ010000115.1"/>
</dbReference>
<dbReference type="InterPro" id="IPR042100">
    <property type="entry name" value="Bug_dom1"/>
</dbReference>
<gene>
    <name evidence="3" type="ORF">ACFFIC_29355</name>
</gene>
<dbReference type="SUPFAM" id="SSF53850">
    <property type="entry name" value="Periplasmic binding protein-like II"/>
    <property type="match status" value="1"/>
</dbReference>
<keyword evidence="4" id="KW-1185">Reference proteome</keyword>
<reference evidence="3 4" key="1">
    <citation type="submission" date="2024-09" db="EMBL/GenBank/DDBJ databases">
        <authorList>
            <person name="Sun Q."/>
            <person name="Mori K."/>
        </authorList>
    </citation>
    <scope>NUCLEOTIDE SEQUENCE [LARGE SCALE GENOMIC DNA]</scope>
    <source>
        <strain evidence="3 4">CCM 7468</strain>
    </source>
</reference>
<dbReference type="InterPro" id="IPR005064">
    <property type="entry name" value="BUG"/>
</dbReference>
<comment type="caution">
    <text evidence="3">The sequence shown here is derived from an EMBL/GenBank/DDBJ whole genome shotgun (WGS) entry which is preliminary data.</text>
</comment>